<evidence type="ECO:0000313" key="2">
    <source>
        <dbReference type="EMBL" id="SIO21194.1"/>
    </source>
</evidence>
<accession>A0A1N6HMY2</accession>
<evidence type="ECO:0000313" key="3">
    <source>
        <dbReference type="Proteomes" id="UP000185151"/>
    </source>
</evidence>
<dbReference type="RefSeq" id="WP_074295028.1">
    <property type="nucleotide sequence ID" value="NZ_FSRU01000001.1"/>
</dbReference>
<feature type="chain" id="PRO_5012545879" evidence="1">
    <location>
        <begin position="24"/>
        <end position="131"/>
    </location>
</feature>
<dbReference type="Proteomes" id="UP000185151">
    <property type="component" value="Unassembled WGS sequence"/>
</dbReference>
<gene>
    <name evidence="2" type="ORF">SAMN05444165_1480</name>
</gene>
<dbReference type="AlphaFoldDB" id="A0A1N6HMY2"/>
<reference evidence="2 3" key="1">
    <citation type="submission" date="2016-11" db="EMBL/GenBank/DDBJ databases">
        <authorList>
            <person name="Jaros S."/>
            <person name="Januszkiewicz K."/>
            <person name="Wedrychowicz H."/>
        </authorList>
    </citation>
    <scope>NUCLEOTIDE SEQUENCE [LARGE SCALE GENOMIC DNA]</scope>
    <source>
        <strain evidence="2 3">GAS95</strain>
    </source>
</reference>
<protein>
    <submittedName>
        <fullName evidence="2">Uncharacterized protein</fullName>
    </submittedName>
</protein>
<name>A0A1N6HMY2_9BURK</name>
<organism evidence="2 3">
    <name type="scientific">Paraburkholderia phenazinium</name>
    <dbReference type="NCBI Taxonomy" id="60549"/>
    <lineage>
        <taxon>Bacteria</taxon>
        <taxon>Pseudomonadati</taxon>
        <taxon>Pseudomonadota</taxon>
        <taxon>Betaproteobacteria</taxon>
        <taxon>Burkholderiales</taxon>
        <taxon>Burkholderiaceae</taxon>
        <taxon>Paraburkholderia</taxon>
    </lineage>
</organism>
<dbReference type="EMBL" id="FSRU01000001">
    <property type="protein sequence ID" value="SIO21194.1"/>
    <property type="molecule type" value="Genomic_DNA"/>
</dbReference>
<sequence>MTTTSHGIAALCLATCCMCTANAYEDAGAVAERIQSAGRGAHLGHELCGYTSAQVARYKERLRRSLSGPAGFDTEWDYGWKRAEPMLLQYQSLRTGDPQDYEARVRRVCATLRGLAKRLPKPASQAVPPSQ</sequence>
<evidence type="ECO:0000256" key="1">
    <source>
        <dbReference type="SAM" id="SignalP"/>
    </source>
</evidence>
<feature type="signal peptide" evidence="1">
    <location>
        <begin position="1"/>
        <end position="23"/>
    </location>
</feature>
<keyword evidence="1" id="KW-0732">Signal</keyword>
<keyword evidence="3" id="KW-1185">Reference proteome</keyword>
<dbReference type="OrthoDB" id="9007952at2"/>
<proteinExistence type="predicted"/>